<keyword evidence="3" id="KW-1185">Reference proteome</keyword>
<dbReference type="RefSeq" id="WP_190787780.1">
    <property type="nucleotide sequence ID" value="NZ_JACXLC010000001.1"/>
</dbReference>
<dbReference type="Proteomes" id="UP000635384">
    <property type="component" value="Unassembled WGS sequence"/>
</dbReference>
<feature type="transmembrane region" description="Helical" evidence="1">
    <location>
        <begin position="16"/>
        <end position="35"/>
    </location>
</feature>
<keyword evidence="1" id="KW-0812">Transmembrane</keyword>
<keyword evidence="1" id="KW-0472">Membrane</keyword>
<proteinExistence type="predicted"/>
<organism evidence="2 3">
    <name type="scientific">Erythrobacter rubeus</name>
    <dbReference type="NCBI Taxonomy" id="2760803"/>
    <lineage>
        <taxon>Bacteria</taxon>
        <taxon>Pseudomonadati</taxon>
        <taxon>Pseudomonadota</taxon>
        <taxon>Alphaproteobacteria</taxon>
        <taxon>Sphingomonadales</taxon>
        <taxon>Erythrobacteraceae</taxon>
        <taxon>Erythrobacter/Porphyrobacter group</taxon>
        <taxon>Erythrobacter</taxon>
    </lineage>
</organism>
<name>A0ABR8KSU4_9SPHN</name>
<dbReference type="EMBL" id="JACXLC010000001">
    <property type="protein sequence ID" value="MBD2842308.1"/>
    <property type="molecule type" value="Genomic_DNA"/>
</dbReference>
<reference evidence="2 3" key="1">
    <citation type="submission" date="2020-09" db="EMBL/GenBank/DDBJ databases">
        <authorList>
            <person name="Yoon J.-W."/>
        </authorList>
    </citation>
    <scope>NUCLEOTIDE SEQUENCE [LARGE SCALE GENOMIC DNA]</scope>
    <source>
        <strain evidence="2 3">KMU-140</strain>
    </source>
</reference>
<evidence type="ECO:0000256" key="1">
    <source>
        <dbReference type="SAM" id="Phobius"/>
    </source>
</evidence>
<accession>A0ABR8KSU4</accession>
<protein>
    <submittedName>
        <fullName evidence="2">Pyridoxal phosphate biosynthetic protein</fullName>
    </submittedName>
</protein>
<feature type="transmembrane region" description="Helical" evidence="1">
    <location>
        <begin position="41"/>
        <end position="62"/>
    </location>
</feature>
<gene>
    <name evidence="2" type="ORF">IB285_08575</name>
</gene>
<comment type="caution">
    <text evidence="2">The sequence shown here is derived from an EMBL/GenBank/DDBJ whole genome shotgun (WGS) entry which is preliminary data.</text>
</comment>
<keyword evidence="1" id="KW-1133">Transmembrane helix</keyword>
<feature type="transmembrane region" description="Helical" evidence="1">
    <location>
        <begin position="74"/>
        <end position="92"/>
    </location>
</feature>
<sequence>MDTSEAPDLTSEQKRWAFFGSTLFLTAVGFLGYALGESAMIPFAAGWVVLQVFGFVGSLRLAKGDFAHPLFKSQVFLHLIVLMLLVALFLRSGA</sequence>
<evidence type="ECO:0000313" key="2">
    <source>
        <dbReference type="EMBL" id="MBD2842308.1"/>
    </source>
</evidence>
<evidence type="ECO:0000313" key="3">
    <source>
        <dbReference type="Proteomes" id="UP000635384"/>
    </source>
</evidence>